<dbReference type="WBParaSite" id="TMUE_2000010484.1">
    <property type="protein sequence ID" value="TMUE_2000010484.1"/>
    <property type="gene ID" value="WBGene00290752"/>
</dbReference>
<dbReference type="GO" id="GO:0043565">
    <property type="term" value="F:sequence-specific DNA binding"/>
    <property type="evidence" value="ECO:0007669"/>
    <property type="project" value="InterPro"/>
</dbReference>
<evidence type="ECO:0000256" key="1">
    <source>
        <dbReference type="PIRSR" id="PIRSR602848-1"/>
    </source>
</evidence>
<dbReference type="InterPro" id="IPR002848">
    <property type="entry name" value="Translin_fam"/>
</dbReference>
<dbReference type="SUPFAM" id="SSF74784">
    <property type="entry name" value="Translin"/>
    <property type="match status" value="1"/>
</dbReference>
<keyword evidence="1" id="KW-0460">Magnesium</keyword>
<dbReference type="GO" id="GO:0046872">
    <property type="term" value="F:metal ion binding"/>
    <property type="evidence" value="ECO:0007669"/>
    <property type="project" value="UniProtKB-KW"/>
</dbReference>
<dbReference type="Proteomes" id="UP000046395">
    <property type="component" value="Unassembled WGS sequence"/>
</dbReference>
<dbReference type="PANTHER" id="PTHR10741">
    <property type="entry name" value="TRANSLIN AND TRANSLIN ASSOCIATED PROTEIN X"/>
    <property type="match status" value="1"/>
</dbReference>
<keyword evidence="1" id="KW-0479">Metal-binding</keyword>
<evidence type="ECO:0000313" key="2">
    <source>
        <dbReference type="Proteomes" id="UP000046395"/>
    </source>
</evidence>
<dbReference type="InterPro" id="IPR036081">
    <property type="entry name" value="Translin_sf"/>
</dbReference>
<dbReference type="InterPro" id="IPR016068">
    <property type="entry name" value="Translin_N"/>
</dbReference>
<organism evidence="2 3">
    <name type="scientific">Trichuris muris</name>
    <name type="common">Mouse whipworm</name>
    <dbReference type="NCBI Taxonomy" id="70415"/>
    <lineage>
        <taxon>Eukaryota</taxon>
        <taxon>Metazoa</taxon>
        <taxon>Ecdysozoa</taxon>
        <taxon>Nematoda</taxon>
        <taxon>Enoplea</taxon>
        <taxon>Dorylaimia</taxon>
        <taxon>Trichinellida</taxon>
        <taxon>Trichuridae</taxon>
        <taxon>Trichuris</taxon>
    </lineage>
</organism>
<keyword evidence="2" id="KW-1185">Reference proteome</keyword>
<dbReference type="Gene3D" id="1.20.58.190">
    <property type="entry name" value="Translin, domain 1"/>
    <property type="match status" value="1"/>
</dbReference>
<accession>A0A5S6QTL1</accession>
<evidence type="ECO:0000313" key="3">
    <source>
        <dbReference type="WBParaSite" id="TMUE_2000010484.1"/>
    </source>
</evidence>
<feature type="binding site" evidence="1">
    <location>
        <position position="97"/>
    </location>
    <ligand>
        <name>Mg(2+)</name>
        <dbReference type="ChEBI" id="CHEBI:18420"/>
    </ligand>
</feature>
<dbReference type="STRING" id="70415.A0A5S6QTL1"/>
<proteinExistence type="predicted"/>
<sequence length="156" mass="18407">MDEIEAEFVKYQELLDAYYDKKERIYQTSRGIAIESKRIICLLHRPRQLNSGCFKEAERRLQTVRDTGLQSLAKELNGEELSMFQSSYSFGLQEYIEALLLFYFLSRKSIPLLEDVRRLLVYTDNQGENYLFLHVSIEDYVGAELTQTWIEPLYVV</sequence>
<reference evidence="3" key="1">
    <citation type="submission" date="2019-12" db="UniProtKB">
        <authorList>
            <consortium name="WormBaseParasite"/>
        </authorList>
    </citation>
    <scope>IDENTIFICATION</scope>
</reference>
<protein>
    <submittedName>
        <fullName evidence="3">Translin-associated factor X-interacting protein 1 N-terminal domain-containing protein</fullName>
    </submittedName>
</protein>
<name>A0A5S6QTL1_TRIMR</name>
<dbReference type="Pfam" id="PF01997">
    <property type="entry name" value="Translin"/>
    <property type="match status" value="1"/>
</dbReference>
<dbReference type="AlphaFoldDB" id="A0A5S6QTL1"/>